<evidence type="ECO:0000256" key="2">
    <source>
        <dbReference type="SAM" id="SignalP"/>
    </source>
</evidence>
<keyword evidence="1 2" id="KW-0732">Signal</keyword>
<proteinExistence type="predicted"/>
<dbReference type="Proteomes" id="UP000307602">
    <property type="component" value="Unassembled WGS sequence"/>
</dbReference>
<feature type="signal peptide" evidence="2">
    <location>
        <begin position="1"/>
        <end position="33"/>
    </location>
</feature>
<evidence type="ECO:0000313" key="4">
    <source>
        <dbReference type="EMBL" id="TGV04842.1"/>
    </source>
</evidence>
<dbReference type="NCBIfam" id="TIGR04183">
    <property type="entry name" value="Por_Secre_tail"/>
    <property type="match status" value="1"/>
</dbReference>
<dbReference type="AlphaFoldDB" id="A0A4S1E4A0"/>
<protein>
    <submittedName>
        <fullName evidence="4">T9SS type A sorting domain-containing protein</fullName>
    </submittedName>
</protein>
<dbReference type="OrthoDB" id="1352409at2"/>
<gene>
    <name evidence="4" type="ORF">EM932_01600</name>
</gene>
<dbReference type="Pfam" id="PF18962">
    <property type="entry name" value="Por_Secre_tail"/>
    <property type="match status" value="1"/>
</dbReference>
<evidence type="ECO:0000313" key="5">
    <source>
        <dbReference type="Proteomes" id="UP000307602"/>
    </source>
</evidence>
<feature type="domain" description="Secretion system C-terminal sorting" evidence="3">
    <location>
        <begin position="233"/>
        <end position="303"/>
    </location>
</feature>
<accession>A0A4S1E4A0</accession>
<sequence length="309" mass="33725">MKKMKTRLLSKKISQISKALILVLAFYATNIQAQNSCESFGQSLSLVKSINDCGNGGRVNTTIEGGQTPFNFSIKNIFTNQQASTVTSNRSLNIGVFPGTFEINIIDANGCKITSKFTVFADNFIVKDLGCNDNGTRKIRFSNKSTSLIPIEVEILGFTFNLNSGTSLSANLPEDIYTATISRPTCAPYEVSFGVTACKNETNKTKVKAAKTKKRATQSISIEEVATKVKGLIYPNPTSDKITIDLGTTIKKDSKASIIVYDNSGTVVLKENFKGKSTLNLRNFGTGLYFLNVIDENGNVLYNNKVIKK</sequence>
<comment type="caution">
    <text evidence="4">The sequence shown here is derived from an EMBL/GenBank/DDBJ whole genome shotgun (WGS) entry which is preliminary data.</text>
</comment>
<evidence type="ECO:0000259" key="3">
    <source>
        <dbReference type="Pfam" id="PF18962"/>
    </source>
</evidence>
<evidence type="ECO:0000256" key="1">
    <source>
        <dbReference type="ARBA" id="ARBA00022729"/>
    </source>
</evidence>
<name>A0A4S1E4A0_9FLAO</name>
<reference evidence="4 5" key="1">
    <citation type="submission" date="2019-04" db="EMBL/GenBank/DDBJ databases">
        <authorList>
            <person name="Liu A."/>
        </authorList>
    </citation>
    <scope>NUCLEOTIDE SEQUENCE [LARGE SCALE GENOMIC DNA]</scope>
    <source>
        <strain evidence="4 5">RZ03</strain>
    </source>
</reference>
<feature type="chain" id="PRO_5020241051" evidence="2">
    <location>
        <begin position="34"/>
        <end position="309"/>
    </location>
</feature>
<keyword evidence="5" id="KW-1185">Reference proteome</keyword>
<organism evidence="4 5">
    <name type="scientific">Flavivirga rizhaonensis</name>
    <dbReference type="NCBI Taxonomy" id="2559571"/>
    <lineage>
        <taxon>Bacteria</taxon>
        <taxon>Pseudomonadati</taxon>
        <taxon>Bacteroidota</taxon>
        <taxon>Flavobacteriia</taxon>
        <taxon>Flavobacteriales</taxon>
        <taxon>Flavobacteriaceae</taxon>
        <taxon>Flavivirga</taxon>
    </lineage>
</organism>
<dbReference type="EMBL" id="SRSO01000001">
    <property type="protein sequence ID" value="TGV04842.1"/>
    <property type="molecule type" value="Genomic_DNA"/>
</dbReference>
<dbReference type="InterPro" id="IPR026444">
    <property type="entry name" value="Secre_tail"/>
</dbReference>